<dbReference type="EMBL" id="AKMW01000044">
    <property type="protein sequence ID" value="EIQ12279.1"/>
    <property type="molecule type" value="Genomic_DNA"/>
</dbReference>
<comment type="caution">
    <text evidence="1">The sequence shown here is derived from an EMBL/GenBank/DDBJ whole genome shotgun (WGS) entry which is preliminary data.</text>
</comment>
<reference evidence="1 2" key="1">
    <citation type="submission" date="2012-03" db="EMBL/GenBank/DDBJ databases">
        <authorList>
            <person name="Rasko D."/>
            <person name="Redman J."/>
            <person name="Daugherty S.C."/>
            <person name="Tallon L."/>
            <person name="Sadzewicz L."/>
            <person name="Jones K."/>
            <person name="Santana-Cruz I."/>
            <person name="Liu X."/>
        </authorList>
    </citation>
    <scope>NUCLEOTIDE SEQUENCE [LARGE SCALE GENOMIC DNA]</scope>
    <source>
        <strain evidence="1 2">CCH060</strain>
    </source>
</reference>
<evidence type="ECO:0000313" key="2">
    <source>
        <dbReference type="Proteomes" id="UP000005406"/>
    </source>
</evidence>
<accession>A0A6N3R4Y0</accession>
<dbReference type="AlphaFoldDB" id="A0A6N3R4Y0"/>
<name>A0A6N3R4Y0_SHIFL</name>
<evidence type="ECO:0000313" key="1">
    <source>
        <dbReference type="EMBL" id="EIQ12279.1"/>
    </source>
</evidence>
<proteinExistence type="predicted"/>
<protein>
    <submittedName>
        <fullName evidence="1">Uncharacterized protein</fullName>
    </submittedName>
</protein>
<dbReference type="Proteomes" id="UP000005406">
    <property type="component" value="Unassembled WGS sequence"/>
</dbReference>
<sequence length="41" mass="4637">MPSAGIVWRRAAPTLRIRDPHKDEKMAAIHKALDECSAEHQ</sequence>
<organism evidence="1 2">
    <name type="scientific">Shigella flexneri CCH060</name>
    <dbReference type="NCBI Taxonomy" id="754091"/>
    <lineage>
        <taxon>Bacteria</taxon>
        <taxon>Pseudomonadati</taxon>
        <taxon>Pseudomonadota</taxon>
        <taxon>Gammaproteobacteria</taxon>
        <taxon>Enterobacterales</taxon>
        <taxon>Enterobacteriaceae</taxon>
        <taxon>Shigella</taxon>
    </lineage>
</organism>
<gene>
    <name evidence="1" type="ORF">SFCCH060_1744</name>
</gene>